<feature type="domain" description="ER-bound oxygenase mpaB/mpaB'/Rubber oxygenase catalytic" evidence="1">
    <location>
        <begin position="21"/>
        <end position="259"/>
    </location>
</feature>
<accession>A0ABU6ARW9</accession>
<evidence type="ECO:0000313" key="2">
    <source>
        <dbReference type="EMBL" id="MEB3510067.1"/>
    </source>
</evidence>
<protein>
    <submittedName>
        <fullName evidence="2">Oxygenase MpaB family protein</fullName>
        <ecNumber evidence="2">1.-.-.-</ecNumber>
    </submittedName>
</protein>
<dbReference type="Proteomes" id="UP001348098">
    <property type="component" value="Unassembled WGS sequence"/>
</dbReference>
<evidence type="ECO:0000259" key="1">
    <source>
        <dbReference type="Pfam" id="PF09995"/>
    </source>
</evidence>
<dbReference type="EMBL" id="JAYKYQ010000003">
    <property type="protein sequence ID" value="MEB3510067.1"/>
    <property type="molecule type" value="Genomic_DNA"/>
</dbReference>
<keyword evidence="2" id="KW-0560">Oxidoreductase</keyword>
<dbReference type="PANTHER" id="PTHR36151:SF3">
    <property type="entry name" value="ER-BOUND OXYGENASE MPAB_MPAB'_RUBBER OXYGENASE CATALYTIC DOMAIN-CONTAINING PROTEIN"/>
    <property type="match status" value="1"/>
</dbReference>
<proteinExistence type="predicted"/>
<keyword evidence="3" id="KW-1185">Reference proteome</keyword>
<organism evidence="2 3">
    <name type="scientific">Nocardia implantans</name>
    <dbReference type="NCBI Taxonomy" id="3108168"/>
    <lineage>
        <taxon>Bacteria</taxon>
        <taxon>Bacillati</taxon>
        <taxon>Actinomycetota</taxon>
        <taxon>Actinomycetes</taxon>
        <taxon>Mycobacteriales</taxon>
        <taxon>Nocardiaceae</taxon>
        <taxon>Nocardia</taxon>
    </lineage>
</organism>
<dbReference type="EC" id="1.-.-.-" evidence="2"/>
<dbReference type="Pfam" id="PF09995">
    <property type="entry name" value="MPAB_Lcp_cat"/>
    <property type="match status" value="1"/>
</dbReference>
<dbReference type="GO" id="GO:0016491">
    <property type="term" value="F:oxidoreductase activity"/>
    <property type="evidence" value="ECO:0007669"/>
    <property type="project" value="UniProtKB-KW"/>
</dbReference>
<evidence type="ECO:0000313" key="3">
    <source>
        <dbReference type="Proteomes" id="UP001348098"/>
    </source>
</evidence>
<dbReference type="PANTHER" id="PTHR36151">
    <property type="entry name" value="BLR2777 PROTEIN"/>
    <property type="match status" value="1"/>
</dbReference>
<sequence>MKQEPVTTSALRPVGPGSATWRWGVDWRTVLASRAVLLLEVAHPVVGAGVIDHSEFLSDRWARITRTFASVRRINGFHGSEAALAEGLRLREVHRDIAGTDAHGRRYHALNADAYLWVHATGYAGPAEVRRVFDGHVDTDREEALFREWQDLAGVLRIPDRVVPRTRAEFWAYYRRTVADVLERNAATDLLLELDRKPMPVPPRLPLPQTVWNGFAVPLAALLRLTTAGMMPPELRDRLGLAWSPARAKRFDRAVTTVRMLDRLLPDKIRHPVAHRTAVLP</sequence>
<reference evidence="2 3" key="1">
    <citation type="submission" date="2023-12" db="EMBL/GenBank/DDBJ databases">
        <title>novel species in genus Nocarida.</title>
        <authorList>
            <person name="Li Z."/>
        </authorList>
    </citation>
    <scope>NUCLEOTIDE SEQUENCE [LARGE SCALE GENOMIC DNA]</scope>
    <source>
        <strain evidence="2 3">CDC186</strain>
    </source>
</reference>
<comment type="caution">
    <text evidence="2">The sequence shown here is derived from an EMBL/GenBank/DDBJ whole genome shotgun (WGS) entry which is preliminary data.</text>
</comment>
<gene>
    <name evidence="2" type="ORF">U3653_08565</name>
</gene>
<dbReference type="RefSeq" id="WP_195079086.1">
    <property type="nucleotide sequence ID" value="NZ_JAYESH010000003.1"/>
</dbReference>
<name>A0ABU6ARW9_9NOCA</name>
<dbReference type="InterPro" id="IPR018713">
    <property type="entry name" value="MPAB/Lcp_cat_dom"/>
</dbReference>